<dbReference type="HAMAP" id="MF_00033">
    <property type="entry name" value="MurG"/>
    <property type="match status" value="1"/>
</dbReference>
<comment type="catalytic activity">
    <reaction evidence="10">
        <text>di-trans,octa-cis-undecaprenyl diphospho-N-acetyl-alpha-D-muramoyl-L-alanyl-D-glutamyl-meso-2,6-diaminopimeloyl-D-alanyl-D-alanine + UDP-N-acetyl-alpha-D-glucosamine = di-trans,octa-cis-undecaprenyl diphospho-[N-acetyl-alpha-D-glucosaminyl-(1-&gt;4)]-N-acetyl-alpha-D-muramoyl-L-alanyl-D-glutamyl-meso-2,6-diaminopimeloyl-D-alanyl-D-alanine + UDP + H(+)</text>
        <dbReference type="Rhea" id="RHEA:31227"/>
        <dbReference type="ChEBI" id="CHEBI:15378"/>
        <dbReference type="ChEBI" id="CHEBI:57705"/>
        <dbReference type="ChEBI" id="CHEBI:58223"/>
        <dbReference type="ChEBI" id="CHEBI:61387"/>
        <dbReference type="ChEBI" id="CHEBI:61388"/>
        <dbReference type="EC" id="2.4.1.227"/>
    </reaction>
</comment>
<comment type="similarity">
    <text evidence="10">Belongs to the glycosyltransferase 28 family. MurG subfamily.</text>
</comment>
<dbReference type="GO" id="GO:0050511">
    <property type="term" value="F:undecaprenyldiphospho-muramoylpentapeptide beta-N-acetylglucosaminyltransferase activity"/>
    <property type="evidence" value="ECO:0007669"/>
    <property type="project" value="UniProtKB-UniRule"/>
</dbReference>
<evidence type="ECO:0000256" key="1">
    <source>
        <dbReference type="ARBA" id="ARBA00022475"/>
    </source>
</evidence>
<keyword evidence="11" id="KW-0812">Transmembrane</keyword>
<keyword evidence="8 10" id="KW-0131">Cell cycle</keyword>
<name>A0A0G1C2W0_9BACT</name>
<keyword evidence="11" id="KW-1133">Transmembrane helix</keyword>
<dbReference type="InterPro" id="IPR007235">
    <property type="entry name" value="Glyco_trans_28_C"/>
</dbReference>
<protein>
    <recommendedName>
        <fullName evidence="10">UDP-N-acetylglucosamine--N-acetylmuramyl-(pentapeptide) pyrophosphoryl-undecaprenol N-acetylglucosamine transferase</fullName>
        <ecNumber evidence="10">2.4.1.227</ecNumber>
    </recommendedName>
    <alternativeName>
        <fullName evidence="10">Undecaprenyl-PP-MurNAc-pentapeptide-UDPGlcNAc GlcNAc transferase</fullName>
    </alternativeName>
</protein>
<evidence type="ECO:0000256" key="11">
    <source>
        <dbReference type="SAM" id="Phobius"/>
    </source>
</evidence>
<evidence type="ECO:0000259" key="13">
    <source>
        <dbReference type="Pfam" id="PF04101"/>
    </source>
</evidence>
<dbReference type="GO" id="GO:0008360">
    <property type="term" value="P:regulation of cell shape"/>
    <property type="evidence" value="ECO:0007669"/>
    <property type="project" value="UniProtKB-KW"/>
</dbReference>
<sequence length="384" mass="42875">MEQANGKTKIVLTGGHAGTTAISVVEELAKESSRYKRSLQGLPYRWEIHWIGASSAVEGKKVATLEKRVLPRMGVSFHSILTGRLQKKWTVHTLPSILKIPLGFFHAVFLLLKIRPKIILSFGGFAALPVVVVGFFLRIPVIIHEQTVAVGLANKFSSFFARKITISRDSSREFFPRGKTVLVGNPVMTSITKVLPKTKLAQPPTLLIVGGSRGAQRINRALETVLDEILDKFFVIHQTGEPDYQRFSDLKNSFPAKKKDRYEVYNFIDPAEIASVYRKADIVISRSGANTISELLIIQRPSILIPIPWTRYDEQTKNAKVVEEAGLGVVLEEKNLSGEHLMKKLLYVLDNWGKMSGQTARKLTELDLNASTKLVSEIKSLCEK</sequence>
<feature type="domain" description="Glycosyltransferase family 28 N-terminal" evidence="12">
    <location>
        <begin position="64"/>
        <end position="165"/>
    </location>
</feature>
<feature type="binding site" evidence="10">
    <location>
        <position position="212"/>
    </location>
    <ligand>
        <name>UDP-N-acetyl-alpha-D-glucosamine</name>
        <dbReference type="ChEBI" id="CHEBI:57705"/>
    </ligand>
</feature>
<dbReference type="PATRIC" id="fig|1618585.3.peg.355"/>
<comment type="function">
    <text evidence="10">Cell wall formation. Catalyzes the transfer of a GlcNAc subunit on undecaprenyl-pyrophosphoryl-MurNAc-pentapeptide (lipid intermediate I) to form undecaprenyl-pyrophosphoryl-MurNAc-(pentapeptide)GlcNAc (lipid intermediate II).</text>
</comment>
<dbReference type="AlphaFoldDB" id="A0A0G1C2W0"/>
<dbReference type="UniPathway" id="UPA00219"/>
<dbReference type="PANTHER" id="PTHR21015">
    <property type="entry name" value="UDP-N-ACETYLGLUCOSAMINE--N-ACETYLMURAMYL-(PENTAPEPTIDE) PYROPHOSPHORYL-UNDECAPRENOL N-ACETYLGLUCOSAMINE TRANSFERASE 1"/>
    <property type="match status" value="1"/>
</dbReference>
<accession>A0A0G1C2W0</accession>
<evidence type="ECO:0000256" key="6">
    <source>
        <dbReference type="ARBA" id="ARBA00022984"/>
    </source>
</evidence>
<keyword evidence="5 10" id="KW-0133">Cell shape</keyword>
<reference evidence="14 15" key="1">
    <citation type="journal article" date="2015" name="Nature">
        <title>rRNA introns, odd ribosomes, and small enigmatic genomes across a large radiation of phyla.</title>
        <authorList>
            <person name="Brown C.T."/>
            <person name="Hug L.A."/>
            <person name="Thomas B.C."/>
            <person name="Sharon I."/>
            <person name="Castelle C.J."/>
            <person name="Singh A."/>
            <person name="Wilkins M.J."/>
            <person name="Williams K.H."/>
            <person name="Banfield J.F."/>
        </authorList>
    </citation>
    <scope>NUCLEOTIDE SEQUENCE [LARGE SCALE GENOMIC DNA]</scope>
</reference>
<evidence type="ECO:0000313" key="14">
    <source>
        <dbReference type="EMBL" id="KKS79985.1"/>
    </source>
</evidence>
<dbReference type="Pfam" id="PF03033">
    <property type="entry name" value="Glyco_transf_28"/>
    <property type="match status" value="1"/>
</dbReference>
<evidence type="ECO:0000259" key="12">
    <source>
        <dbReference type="Pfam" id="PF03033"/>
    </source>
</evidence>
<evidence type="ECO:0000256" key="9">
    <source>
        <dbReference type="ARBA" id="ARBA00023316"/>
    </source>
</evidence>
<evidence type="ECO:0000256" key="7">
    <source>
        <dbReference type="ARBA" id="ARBA00023136"/>
    </source>
</evidence>
<gene>
    <name evidence="10" type="primary">murG</name>
    <name evidence="14" type="ORF">UV56_C0032G0003</name>
</gene>
<evidence type="ECO:0000256" key="2">
    <source>
        <dbReference type="ARBA" id="ARBA00022618"/>
    </source>
</evidence>
<comment type="pathway">
    <text evidence="10">Cell wall biogenesis; peptidoglycan biosynthesis.</text>
</comment>
<proteinExistence type="inferred from homology"/>
<evidence type="ECO:0000256" key="10">
    <source>
        <dbReference type="HAMAP-Rule" id="MF_00033"/>
    </source>
</evidence>
<organism evidence="14 15">
    <name type="scientific">Candidatus Woesebacteria bacterium GW2011_GWC1_43_10b</name>
    <dbReference type="NCBI Taxonomy" id="1618585"/>
    <lineage>
        <taxon>Bacteria</taxon>
        <taxon>Candidatus Woeseibacteriota</taxon>
    </lineage>
</organism>
<evidence type="ECO:0000256" key="8">
    <source>
        <dbReference type="ARBA" id="ARBA00023306"/>
    </source>
</evidence>
<comment type="caution">
    <text evidence="10">Lacks conserved residue(s) required for the propagation of feature annotation.</text>
</comment>
<keyword evidence="4 10" id="KW-0808">Transferase</keyword>
<feature type="transmembrane region" description="Helical" evidence="11">
    <location>
        <begin position="94"/>
        <end position="112"/>
    </location>
</feature>
<dbReference type="GO" id="GO:0071555">
    <property type="term" value="P:cell wall organization"/>
    <property type="evidence" value="ECO:0007669"/>
    <property type="project" value="UniProtKB-KW"/>
</dbReference>
<dbReference type="Pfam" id="PF04101">
    <property type="entry name" value="Glyco_tran_28_C"/>
    <property type="match status" value="1"/>
</dbReference>
<comment type="subcellular location">
    <subcellularLocation>
        <location evidence="10">Cell membrane</location>
        <topology evidence="10">Peripheral membrane protein</topology>
        <orientation evidence="10">Cytoplasmic side</orientation>
    </subcellularLocation>
</comment>
<evidence type="ECO:0000256" key="4">
    <source>
        <dbReference type="ARBA" id="ARBA00022679"/>
    </source>
</evidence>
<dbReference type="GO" id="GO:0005886">
    <property type="term" value="C:plasma membrane"/>
    <property type="evidence" value="ECO:0007669"/>
    <property type="project" value="UniProtKB-SubCell"/>
</dbReference>
<dbReference type="GO" id="GO:0005975">
    <property type="term" value="P:carbohydrate metabolic process"/>
    <property type="evidence" value="ECO:0007669"/>
    <property type="project" value="InterPro"/>
</dbReference>
<feature type="binding site" evidence="10">
    <location>
        <position position="315"/>
    </location>
    <ligand>
        <name>UDP-N-acetyl-alpha-D-glucosamine</name>
        <dbReference type="ChEBI" id="CHEBI:57705"/>
    </ligand>
</feature>
<dbReference type="PANTHER" id="PTHR21015:SF22">
    <property type="entry name" value="GLYCOSYLTRANSFERASE"/>
    <property type="match status" value="1"/>
</dbReference>
<dbReference type="InterPro" id="IPR006009">
    <property type="entry name" value="GlcNAc_MurG"/>
</dbReference>
<evidence type="ECO:0000256" key="5">
    <source>
        <dbReference type="ARBA" id="ARBA00022960"/>
    </source>
</evidence>
<feature type="transmembrane region" description="Helical" evidence="11">
    <location>
        <begin position="118"/>
        <end position="137"/>
    </location>
</feature>
<dbReference type="SUPFAM" id="SSF53756">
    <property type="entry name" value="UDP-Glycosyltransferase/glycogen phosphorylase"/>
    <property type="match status" value="1"/>
</dbReference>
<keyword evidence="6 10" id="KW-0573">Peptidoglycan synthesis</keyword>
<dbReference type="GO" id="GO:0009252">
    <property type="term" value="P:peptidoglycan biosynthetic process"/>
    <property type="evidence" value="ECO:0007669"/>
    <property type="project" value="UniProtKB-UniRule"/>
</dbReference>
<dbReference type="Proteomes" id="UP000034611">
    <property type="component" value="Unassembled WGS sequence"/>
</dbReference>
<dbReference type="EMBL" id="LCEY01000032">
    <property type="protein sequence ID" value="KKS79985.1"/>
    <property type="molecule type" value="Genomic_DNA"/>
</dbReference>
<evidence type="ECO:0000256" key="3">
    <source>
        <dbReference type="ARBA" id="ARBA00022676"/>
    </source>
</evidence>
<keyword evidence="3 10" id="KW-0328">Glycosyltransferase</keyword>
<keyword evidence="2 10" id="KW-0132">Cell division</keyword>
<dbReference type="GO" id="GO:0051301">
    <property type="term" value="P:cell division"/>
    <property type="evidence" value="ECO:0007669"/>
    <property type="project" value="UniProtKB-KW"/>
</dbReference>
<keyword evidence="1 10" id="KW-1003">Cell membrane</keyword>
<comment type="caution">
    <text evidence="14">The sequence shown here is derived from an EMBL/GenBank/DDBJ whole genome shotgun (WGS) entry which is preliminary data.</text>
</comment>
<keyword evidence="7 10" id="KW-0472">Membrane</keyword>
<feature type="domain" description="Glycosyl transferase family 28 C-terminal" evidence="13">
    <location>
        <begin position="205"/>
        <end position="351"/>
    </location>
</feature>
<dbReference type="GO" id="GO:0051991">
    <property type="term" value="F:UDP-N-acetyl-D-glucosamine:N-acetylmuramoyl-L-alanyl-D-glutamyl-meso-2,6-diaminopimelyl-D-alanyl-D-alanine-diphosphoundecaprenol 4-beta-N-acetylglucosaminlytransferase activity"/>
    <property type="evidence" value="ECO:0007669"/>
    <property type="project" value="RHEA"/>
</dbReference>
<keyword evidence="9 10" id="KW-0961">Cell wall biogenesis/degradation</keyword>
<dbReference type="InterPro" id="IPR004276">
    <property type="entry name" value="GlycoTrans_28_N"/>
</dbReference>
<dbReference type="EC" id="2.4.1.227" evidence="10"/>
<dbReference type="Gene3D" id="3.40.50.2000">
    <property type="entry name" value="Glycogen Phosphorylase B"/>
    <property type="match status" value="2"/>
</dbReference>
<evidence type="ECO:0000313" key="15">
    <source>
        <dbReference type="Proteomes" id="UP000034611"/>
    </source>
</evidence>
<dbReference type="CDD" id="cd03785">
    <property type="entry name" value="GT28_MurG"/>
    <property type="match status" value="1"/>
</dbReference>